<proteinExistence type="predicted"/>
<dbReference type="EMBL" id="WOCE01000006">
    <property type="protein sequence ID" value="KAE9611313.1"/>
    <property type="molecule type" value="Genomic_DNA"/>
</dbReference>
<dbReference type="OrthoDB" id="1724927at2759"/>
<dbReference type="Proteomes" id="UP000447434">
    <property type="component" value="Chromosome 6"/>
</dbReference>
<organism evidence="1 2">
    <name type="scientific">Lupinus albus</name>
    <name type="common">White lupine</name>
    <name type="synonym">Lupinus termis</name>
    <dbReference type="NCBI Taxonomy" id="3870"/>
    <lineage>
        <taxon>Eukaryota</taxon>
        <taxon>Viridiplantae</taxon>
        <taxon>Streptophyta</taxon>
        <taxon>Embryophyta</taxon>
        <taxon>Tracheophyta</taxon>
        <taxon>Spermatophyta</taxon>
        <taxon>Magnoliopsida</taxon>
        <taxon>eudicotyledons</taxon>
        <taxon>Gunneridae</taxon>
        <taxon>Pentapetalae</taxon>
        <taxon>rosids</taxon>
        <taxon>fabids</taxon>
        <taxon>Fabales</taxon>
        <taxon>Fabaceae</taxon>
        <taxon>Papilionoideae</taxon>
        <taxon>50 kb inversion clade</taxon>
        <taxon>genistoids sensu lato</taxon>
        <taxon>core genistoids</taxon>
        <taxon>Genisteae</taxon>
        <taxon>Lupinus</taxon>
    </lineage>
</organism>
<keyword evidence="1" id="KW-0689">Ribosomal protein</keyword>
<name>A0A6A4QCH8_LUPAL</name>
<keyword evidence="2" id="KW-1185">Reference proteome</keyword>
<reference evidence="2" key="1">
    <citation type="journal article" date="2020" name="Nat. Commun.">
        <title>Genome sequence of the cluster root forming white lupin.</title>
        <authorList>
            <person name="Hufnagel B."/>
            <person name="Marques A."/>
            <person name="Soriano A."/>
            <person name="Marques L."/>
            <person name="Divol F."/>
            <person name="Doumas P."/>
            <person name="Sallet E."/>
            <person name="Mancinotti D."/>
            <person name="Carrere S."/>
            <person name="Marande W."/>
            <person name="Arribat S."/>
            <person name="Keller J."/>
            <person name="Huneau C."/>
            <person name="Blein T."/>
            <person name="Aime D."/>
            <person name="Laguerre M."/>
            <person name="Taylor J."/>
            <person name="Schubert V."/>
            <person name="Nelson M."/>
            <person name="Geu-Flores F."/>
            <person name="Crespi M."/>
            <person name="Gallardo-Guerrero K."/>
            <person name="Delaux P.-M."/>
            <person name="Salse J."/>
            <person name="Berges H."/>
            <person name="Guyot R."/>
            <person name="Gouzy J."/>
            <person name="Peret B."/>
        </authorList>
    </citation>
    <scope>NUCLEOTIDE SEQUENCE [LARGE SCALE GENOMIC DNA]</scope>
    <source>
        <strain evidence="2">cv. Amiga</strain>
    </source>
</reference>
<evidence type="ECO:0000313" key="1">
    <source>
        <dbReference type="EMBL" id="KAE9611313.1"/>
    </source>
</evidence>
<comment type="caution">
    <text evidence="1">The sequence shown here is derived from an EMBL/GenBank/DDBJ whole genome shotgun (WGS) entry which is preliminary data.</text>
</comment>
<dbReference type="AlphaFoldDB" id="A0A6A4QCH8"/>
<protein>
    <submittedName>
        <fullName evidence="1">Putative ribosomal protein L36e</fullName>
    </submittedName>
</protein>
<gene>
    <name evidence="1" type="ORF">Lalb_Chr06g0161211</name>
</gene>
<accession>A0A6A4QCH8</accession>
<evidence type="ECO:0000313" key="2">
    <source>
        <dbReference type="Proteomes" id="UP000447434"/>
    </source>
</evidence>
<dbReference type="InterPro" id="IPR038097">
    <property type="entry name" value="Ribosomal_eL36_sf"/>
</dbReference>
<keyword evidence="1" id="KW-0687">Ribonucleoprotein</keyword>
<sequence length="82" mass="9227">MAPKQPSTGLFVGLNKGHVVTKRELPPRPSDRKGLCVVNDVICACFRCKCCFKSKIMKLTYDFSTIYCSRCLVFAFDCLTEP</sequence>
<dbReference type="GO" id="GO:0005840">
    <property type="term" value="C:ribosome"/>
    <property type="evidence" value="ECO:0007669"/>
    <property type="project" value="UniProtKB-KW"/>
</dbReference>
<dbReference type="Gene3D" id="1.10.10.1760">
    <property type="entry name" value="60S ribosomal protein L36"/>
    <property type="match status" value="1"/>
</dbReference>